<dbReference type="Gene3D" id="3.30.70.240">
    <property type="match status" value="1"/>
</dbReference>
<comment type="similarity">
    <text evidence="1">Belongs to the IMPACT family.</text>
</comment>
<dbReference type="STRING" id="1121927.GOHSU_02_00400"/>
<dbReference type="EMBL" id="BANT01000002">
    <property type="protein sequence ID" value="GAC55897.1"/>
    <property type="molecule type" value="Genomic_DNA"/>
</dbReference>
<dbReference type="InterPro" id="IPR020568">
    <property type="entry name" value="Ribosomal_Su5_D2-typ_SF"/>
</dbReference>
<evidence type="ECO:0000259" key="2">
    <source>
        <dbReference type="Pfam" id="PF01205"/>
    </source>
</evidence>
<keyword evidence="5" id="KW-1185">Reference proteome</keyword>
<dbReference type="InterPro" id="IPR023582">
    <property type="entry name" value="Impact"/>
</dbReference>
<feature type="domain" description="UPF0029" evidence="3">
    <location>
        <begin position="153"/>
        <end position="193"/>
    </location>
</feature>
<dbReference type="InterPro" id="IPR036956">
    <property type="entry name" value="Impact_N_sf"/>
</dbReference>
<evidence type="ECO:0000256" key="1">
    <source>
        <dbReference type="ARBA" id="ARBA00007665"/>
    </source>
</evidence>
<dbReference type="InterPro" id="IPR020569">
    <property type="entry name" value="UPF0029_Impact_CS"/>
</dbReference>
<evidence type="ECO:0000313" key="4">
    <source>
        <dbReference type="EMBL" id="GAC55897.1"/>
    </source>
</evidence>
<dbReference type="Pfam" id="PF01205">
    <property type="entry name" value="Impact_N"/>
    <property type="match status" value="1"/>
</dbReference>
<dbReference type="AlphaFoldDB" id="L7L767"/>
<accession>L7L767</accession>
<comment type="caution">
    <text evidence="4">The sequence shown here is derived from an EMBL/GenBank/DDBJ whole genome shotgun (WGS) entry which is preliminary data.</text>
</comment>
<dbReference type="eggNOG" id="COG1739">
    <property type="taxonomic scope" value="Bacteria"/>
</dbReference>
<reference evidence="4 5" key="1">
    <citation type="submission" date="2012-12" db="EMBL/GenBank/DDBJ databases">
        <title>Whole genome shotgun sequence of Gordonia hirsuta NBRC 16056.</title>
        <authorList>
            <person name="Isaki-Nakamura S."/>
            <person name="Hosoyama A."/>
            <person name="Tsuchikane K."/>
            <person name="Katsumata H."/>
            <person name="Baba S."/>
            <person name="Yamazaki S."/>
            <person name="Fujita N."/>
        </authorList>
    </citation>
    <scope>NUCLEOTIDE SEQUENCE [LARGE SCALE GENOMIC DNA]</scope>
    <source>
        <strain evidence="4 5">NBRC 16056</strain>
    </source>
</reference>
<dbReference type="Proteomes" id="UP000053405">
    <property type="component" value="Unassembled WGS sequence"/>
</dbReference>
<sequence length="205" mass="21074">MLVLDRSGGPIVASRTVKKSRFVATVMSVGDEEEFRKHRREIADAAAASHACWAVVLGSGTGQVTRSGDDGEPAGTAGPPILAALAARGVVDAGIVVVRYYGGIQLGTGGLIRAYGGTAAAALEAAPLRPARLVRRITLHIPVHEAGRVAPVLHAAGDVQTVDYTADGVDYRVEVPAADADALCDQLRSVTSGAALITQSDSRLA</sequence>
<dbReference type="Pfam" id="PF09186">
    <property type="entry name" value="DUF1949"/>
    <property type="match status" value="1"/>
</dbReference>
<dbReference type="PANTHER" id="PTHR16301:SF20">
    <property type="entry name" value="IMPACT FAMILY MEMBER YIGZ"/>
    <property type="match status" value="1"/>
</dbReference>
<dbReference type="SUPFAM" id="SSF54211">
    <property type="entry name" value="Ribosomal protein S5 domain 2-like"/>
    <property type="match status" value="1"/>
</dbReference>
<protein>
    <recommendedName>
        <fullName evidence="6">Impact N-terminal domain-containing protein</fullName>
    </recommendedName>
</protein>
<dbReference type="PROSITE" id="PS00910">
    <property type="entry name" value="UPF0029"/>
    <property type="match status" value="1"/>
</dbReference>
<dbReference type="GO" id="GO:0005737">
    <property type="term" value="C:cytoplasm"/>
    <property type="evidence" value="ECO:0007669"/>
    <property type="project" value="TreeGrafter"/>
</dbReference>
<dbReference type="InterPro" id="IPR001498">
    <property type="entry name" value="Impact_N"/>
</dbReference>
<dbReference type="SUPFAM" id="SSF54980">
    <property type="entry name" value="EF-G C-terminal domain-like"/>
    <property type="match status" value="1"/>
</dbReference>
<evidence type="ECO:0000313" key="5">
    <source>
        <dbReference type="Proteomes" id="UP000053405"/>
    </source>
</evidence>
<organism evidence="4 5">
    <name type="scientific">Gordonia hirsuta DSM 44140 = NBRC 16056</name>
    <dbReference type="NCBI Taxonomy" id="1121927"/>
    <lineage>
        <taxon>Bacteria</taxon>
        <taxon>Bacillati</taxon>
        <taxon>Actinomycetota</taxon>
        <taxon>Actinomycetes</taxon>
        <taxon>Mycobacteriales</taxon>
        <taxon>Gordoniaceae</taxon>
        <taxon>Gordonia</taxon>
    </lineage>
</organism>
<gene>
    <name evidence="4" type="ORF">GOHSU_02_00400</name>
</gene>
<dbReference type="Gene3D" id="3.30.230.30">
    <property type="entry name" value="Impact, N-terminal domain"/>
    <property type="match status" value="1"/>
</dbReference>
<evidence type="ECO:0000259" key="3">
    <source>
        <dbReference type="Pfam" id="PF09186"/>
    </source>
</evidence>
<evidence type="ECO:0008006" key="6">
    <source>
        <dbReference type="Google" id="ProtNLM"/>
    </source>
</evidence>
<dbReference type="InterPro" id="IPR035647">
    <property type="entry name" value="EFG_III/V"/>
</dbReference>
<proteinExistence type="inferred from homology"/>
<dbReference type="PANTHER" id="PTHR16301">
    <property type="entry name" value="IMPACT-RELATED"/>
    <property type="match status" value="1"/>
</dbReference>
<dbReference type="InterPro" id="IPR015269">
    <property type="entry name" value="UPF0029_Impact_C"/>
</dbReference>
<dbReference type="GO" id="GO:0006446">
    <property type="term" value="P:regulation of translational initiation"/>
    <property type="evidence" value="ECO:0007669"/>
    <property type="project" value="TreeGrafter"/>
</dbReference>
<feature type="domain" description="Impact N-terminal" evidence="2">
    <location>
        <begin position="18"/>
        <end position="123"/>
    </location>
</feature>
<name>L7L767_9ACTN</name>